<feature type="chain" id="PRO_5009193678" description="EF-hand domain-containing protein" evidence="1">
    <location>
        <begin position="27"/>
        <end position="477"/>
    </location>
</feature>
<dbReference type="Proteomes" id="UP000095751">
    <property type="component" value="Unassembled WGS sequence"/>
</dbReference>
<evidence type="ECO:0000256" key="1">
    <source>
        <dbReference type="SAM" id="SignalP"/>
    </source>
</evidence>
<dbReference type="KEGG" id="fcy:FRACYDRAFT_232884"/>
<name>A0A1E7FX60_9STRA</name>
<gene>
    <name evidence="2" type="ORF">FRACYDRAFT_232884</name>
</gene>
<dbReference type="EMBL" id="KV784353">
    <property type="protein sequence ID" value="OEU22726.1"/>
    <property type="molecule type" value="Genomic_DNA"/>
</dbReference>
<organism evidence="2 3">
    <name type="scientific">Fragilariopsis cylindrus CCMP1102</name>
    <dbReference type="NCBI Taxonomy" id="635003"/>
    <lineage>
        <taxon>Eukaryota</taxon>
        <taxon>Sar</taxon>
        <taxon>Stramenopiles</taxon>
        <taxon>Ochrophyta</taxon>
        <taxon>Bacillariophyta</taxon>
        <taxon>Bacillariophyceae</taxon>
        <taxon>Bacillariophycidae</taxon>
        <taxon>Bacillariales</taxon>
        <taxon>Bacillariaceae</taxon>
        <taxon>Fragilariopsis</taxon>
    </lineage>
</organism>
<evidence type="ECO:0008006" key="4">
    <source>
        <dbReference type="Google" id="ProtNLM"/>
    </source>
</evidence>
<proteinExistence type="predicted"/>
<reference evidence="2 3" key="1">
    <citation type="submission" date="2016-09" db="EMBL/GenBank/DDBJ databases">
        <title>Extensive genetic diversity and differential bi-allelic expression allows diatom success in the polar Southern Ocean.</title>
        <authorList>
            <consortium name="DOE Joint Genome Institute"/>
            <person name="Mock T."/>
            <person name="Otillar R.P."/>
            <person name="Strauss J."/>
            <person name="Dupont C."/>
            <person name="Frickenhaus S."/>
            <person name="Maumus F."/>
            <person name="Mcmullan M."/>
            <person name="Sanges R."/>
            <person name="Schmutz J."/>
            <person name="Toseland A."/>
            <person name="Valas R."/>
            <person name="Veluchamy A."/>
            <person name="Ward B.J."/>
            <person name="Allen A."/>
            <person name="Barry K."/>
            <person name="Falciatore A."/>
            <person name="Ferrante M."/>
            <person name="Fortunato A.E."/>
            <person name="Gloeckner G."/>
            <person name="Gruber A."/>
            <person name="Hipkin R."/>
            <person name="Janech M."/>
            <person name="Kroth P."/>
            <person name="Leese F."/>
            <person name="Lindquist E."/>
            <person name="Lyon B.R."/>
            <person name="Martin J."/>
            <person name="Mayer C."/>
            <person name="Parker M."/>
            <person name="Quesneville H."/>
            <person name="Raymond J."/>
            <person name="Uhlig C."/>
            <person name="Valentin K.U."/>
            <person name="Worden A.Z."/>
            <person name="Armbrust E.V."/>
            <person name="Bowler C."/>
            <person name="Green B."/>
            <person name="Moulton V."/>
            <person name="Van Oosterhout C."/>
            <person name="Grigoriev I."/>
        </authorList>
    </citation>
    <scope>NUCLEOTIDE SEQUENCE [LARGE SCALE GENOMIC DNA]</scope>
    <source>
        <strain evidence="2 3">CCMP1102</strain>
    </source>
</reference>
<sequence length="477" mass="53172">MLRKLQLPSLLSLQLWLFLVLLGTTTFNNFNFNNNNNNCVVSVLVSAESRIEIPINVVLDPYGQTGGQVSQVFSHDIKGSGYLNFAELALAYYESEGSTKDLDAAVLFFKKKPKAKSETESILVSVDDYIGVTAQDGSTEYCCTKASQQKVMLTEDGTTSNICQLDQIGQLIVNRNENIAHVQHRNFTSGSAMGGVVIVDETEHMALVFGLCGDNNSMDTTDDNSANNSNYVQISGSVIWVSVLVPPIDANQCRLANPNRGMDPKSAVAGGDCNSVSNYSDGLGSIRGQRADTSRICLRYGDCGVLGSRPVFVFGSGYGTWCHHVQFEHGDQYHAWHMPWGQCTWTQKQQRGTIGTEFETSTIPLDFEDLFLECFLEHIAIFPVFWRHGDDRGSSIRYGIVPGSEPNNSFDHLVVPCVFVEAESVAATICLRLIGRRRKRTRKRKRQWEVNGHDRSRADRNQRRARITLLDYKYGYT</sequence>
<keyword evidence="1" id="KW-0732">Signal</keyword>
<evidence type="ECO:0000313" key="3">
    <source>
        <dbReference type="Proteomes" id="UP000095751"/>
    </source>
</evidence>
<keyword evidence="3" id="KW-1185">Reference proteome</keyword>
<dbReference type="InParanoid" id="A0A1E7FX60"/>
<dbReference type="AlphaFoldDB" id="A0A1E7FX60"/>
<protein>
    <recommendedName>
        <fullName evidence="4">EF-hand domain-containing protein</fullName>
    </recommendedName>
</protein>
<accession>A0A1E7FX60</accession>
<evidence type="ECO:0000313" key="2">
    <source>
        <dbReference type="EMBL" id="OEU22726.1"/>
    </source>
</evidence>
<feature type="signal peptide" evidence="1">
    <location>
        <begin position="1"/>
        <end position="26"/>
    </location>
</feature>